<sequence length="32" mass="3616">FRSQVEILFVSKEWELGKPELDLPKADGVGLD</sequence>
<reference evidence="1" key="1">
    <citation type="journal article" date="2019" name="Sci. Rep.">
        <title>Draft genome of Tanacetum cinerariifolium, the natural source of mosquito coil.</title>
        <authorList>
            <person name="Yamashiro T."/>
            <person name="Shiraishi A."/>
            <person name="Satake H."/>
            <person name="Nakayama K."/>
        </authorList>
    </citation>
    <scope>NUCLEOTIDE SEQUENCE</scope>
</reference>
<comment type="caution">
    <text evidence="1">The sequence shown here is derived from an EMBL/GenBank/DDBJ whole genome shotgun (WGS) entry which is preliminary data.</text>
</comment>
<accession>A0A699WA07</accession>
<protein>
    <submittedName>
        <fullName evidence="1">Uncharacterized protein</fullName>
    </submittedName>
</protein>
<dbReference type="EMBL" id="BKCJ011621005">
    <property type="protein sequence ID" value="GFD44375.1"/>
    <property type="molecule type" value="Genomic_DNA"/>
</dbReference>
<gene>
    <name evidence="1" type="ORF">Tci_916344</name>
</gene>
<proteinExistence type="predicted"/>
<feature type="non-terminal residue" evidence="1">
    <location>
        <position position="1"/>
    </location>
</feature>
<evidence type="ECO:0000313" key="1">
    <source>
        <dbReference type="EMBL" id="GFD44375.1"/>
    </source>
</evidence>
<dbReference type="AlphaFoldDB" id="A0A699WA07"/>
<name>A0A699WA07_TANCI</name>
<organism evidence="1">
    <name type="scientific">Tanacetum cinerariifolium</name>
    <name type="common">Dalmatian daisy</name>
    <name type="synonym">Chrysanthemum cinerariifolium</name>
    <dbReference type="NCBI Taxonomy" id="118510"/>
    <lineage>
        <taxon>Eukaryota</taxon>
        <taxon>Viridiplantae</taxon>
        <taxon>Streptophyta</taxon>
        <taxon>Embryophyta</taxon>
        <taxon>Tracheophyta</taxon>
        <taxon>Spermatophyta</taxon>
        <taxon>Magnoliopsida</taxon>
        <taxon>eudicotyledons</taxon>
        <taxon>Gunneridae</taxon>
        <taxon>Pentapetalae</taxon>
        <taxon>asterids</taxon>
        <taxon>campanulids</taxon>
        <taxon>Asterales</taxon>
        <taxon>Asteraceae</taxon>
        <taxon>Asteroideae</taxon>
        <taxon>Anthemideae</taxon>
        <taxon>Anthemidinae</taxon>
        <taxon>Tanacetum</taxon>
    </lineage>
</organism>